<dbReference type="Proteomes" id="UP000824890">
    <property type="component" value="Unassembled WGS sequence"/>
</dbReference>
<protein>
    <submittedName>
        <fullName evidence="1">Uncharacterized protein</fullName>
    </submittedName>
</protein>
<name>A0ABQ8A2I7_BRANA</name>
<gene>
    <name evidence="1" type="ORF">HID58_062544</name>
</gene>
<proteinExistence type="predicted"/>
<evidence type="ECO:0000313" key="2">
    <source>
        <dbReference type="Proteomes" id="UP000824890"/>
    </source>
</evidence>
<organism evidence="1 2">
    <name type="scientific">Brassica napus</name>
    <name type="common">Rape</name>
    <dbReference type="NCBI Taxonomy" id="3708"/>
    <lineage>
        <taxon>Eukaryota</taxon>
        <taxon>Viridiplantae</taxon>
        <taxon>Streptophyta</taxon>
        <taxon>Embryophyta</taxon>
        <taxon>Tracheophyta</taxon>
        <taxon>Spermatophyta</taxon>
        <taxon>Magnoliopsida</taxon>
        <taxon>eudicotyledons</taxon>
        <taxon>Gunneridae</taxon>
        <taxon>Pentapetalae</taxon>
        <taxon>rosids</taxon>
        <taxon>malvids</taxon>
        <taxon>Brassicales</taxon>
        <taxon>Brassicaceae</taxon>
        <taxon>Brassiceae</taxon>
        <taxon>Brassica</taxon>
    </lineage>
</organism>
<comment type="caution">
    <text evidence="1">The sequence shown here is derived from an EMBL/GenBank/DDBJ whole genome shotgun (WGS) entry which is preliminary data.</text>
</comment>
<keyword evidence="2" id="KW-1185">Reference proteome</keyword>
<evidence type="ECO:0000313" key="1">
    <source>
        <dbReference type="EMBL" id="KAH0886448.1"/>
    </source>
</evidence>
<accession>A0ABQ8A2I7</accession>
<reference evidence="1 2" key="1">
    <citation type="submission" date="2021-05" db="EMBL/GenBank/DDBJ databases">
        <title>Genome Assembly of Synthetic Allotetraploid Brassica napus Reveals Homoeologous Exchanges between Subgenomes.</title>
        <authorList>
            <person name="Davis J.T."/>
        </authorList>
    </citation>
    <scope>NUCLEOTIDE SEQUENCE [LARGE SCALE GENOMIC DNA]</scope>
    <source>
        <strain evidence="2">cv. Da-Ae</strain>
        <tissue evidence="1">Seedling</tissue>
    </source>
</reference>
<dbReference type="EMBL" id="JAGKQM010000014">
    <property type="protein sequence ID" value="KAH0886448.1"/>
    <property type="molecule type" value="Genomic_DNA"/>
</dbReference>
<sequence>MTIFRTQIPAMASNIGYVVAPPLPWRPGNPFQSQNETVRVLNSTIIPRMCRTFALYRLVVLNNVMVCGFTSRGIGLHKLAKFENEQQELLRFPQTLFDTKMPAEQWRSMAGIDLLCIWKIDKSCEKIGAQVSQKLIVVHGIILLSLTAANTYDPQTLQMESEARGRSLVFSLYGGIYLFQSDSNVLRIWNKAKVYP</sequence>